<dbReference type="EMBL" id="JANEWF010000002">
    <property type="protein sequence ID" value="MDA8482067.1"/>
    <property type="molecule type" value="Genomic_DNA"/>
</dbReference>
<evidence type="ECO:0000313" key="10">
    <source>
        <dbReference type="Proteomes" id="UP001211689"/>
    </source>
</evidence>
<evidence type="ECO:0000256" key="2">
    <source>
        <dbReference type="ARBA" id="ARBA00008387"/>
    </source>
</evidence>
<evidence type="ECO:0000256" key="5">
    <source>
        <dbReference type="ARBA" id="ARBA00022837"/>
    </source>
</evidence>
<keyword evidence="4" id="KW-0479">Metal-binding</keyword>
<keyword evidence="10" id="KW-1185">Reference proteome</keyword>
<dbReference type="SUPFAM" id="SSF50998">
    <property type="entry name" value="Quinoprotein alcohol dehydrogenase-like"/>
    <property type="match status" value="1"/>
</dbReference>
<keyword evidence="7" id="KW-0732">Signal</keyword>
<feature type="chain" id="PRO_5045997096" evidence="7">
    <location>
        <begin position="24"/>
        <end position="1019"/>
    </location>
</feature>
<name>A0ABT4XZR1_METRE</name>
<feature type="signal peptide" evidence="7">
    <location>
        <begin position="1"/>
        <end position="23"/>
    </location>
</feature>
<accession>A0ABT4XZR1</accession>
<dbReference type="InterPro" id="IPR002035">
    <property type="entry name" value="VWF_A"/>
</dbReference>
<dbReference type="PROSITE" id="PS50234">
    <property type="entry name" value="VWFA"/>
    <property type="match status" value="1"/>
</dbReference>
<evidence type="ECO:0000259" key="8">
    <source>
        <dbReference type="PROSITE" id="PS50234"/>
    </source>
</evidence>
<dbReference type="RefSeq" id="WP_271470004.1">
    <property type="nucleotide sequence ID" value="NZ_JANEWF010000002.1"/>
</dbReference>
<evidence type="ECO:0000256" key="7">
    <source>
        <dbReference type="SAM" id="SignalP"/>
    </source>
</evidence>
<reference evidence="9 10" key="1">
    <citation type="submission" date="2022-07" db="EMBL/GenBank/DDBJ databases">
        <title>Genome Analysis of Selected Gammaproteobacteria from Nigerian Food snails.</title>
        <authorList>
            <person name="Okafor A.C."/>
        </authorList>
    </citation>
    <scope>NUCLEOTIDE SEQUENCE [LARGE SCALE GENOMIC DNA]</scope>
    <source>
        <strain evidence="9 10">Awg 2</strain>
    </source>
</reference>
<protein>
    <submittedName>
        <fullName evidence="9">PilC/PilY family type IV pilus protein</fullName>
    </submittedName>
</protein>
<evidence type="ECO:0000256" key="3">
    <source>
        <dbReference type="ARBA" id="ARBA00022558"/>
    </source>
</evidence>
<dbReference type="Proteomes" id="UP001211689">
    <property type="component" value="Unassembled WGS sequence"/>
</dbReference>
<evidence type="ECO:0000256" key="1">
    <source>
        <dbReference type="ARBA" id="ARBA00004561"/>
    </source>
</evidence>
<keyword evidence="5" id="KW-0106">Calcium</keyword>
<sequence>MSSGFLKGMAAAAALTVWLPVQAEDIDLFVSTTPTSNDVPNVLIVLDNTANWNNAFSNEMTALSTVLSGLDPDKFRVGLMMFTETGGGNSNTDGAYVRAAIRLMNSANKTKYQQLIQSLHITNDKSNGGKAGLAMWEAYQYFSAGAPHAGNGKNKSDYTGNNSGTTASNAIYSISGNALSSKNATVYNTPIASGCAKNFIIYISNGAAQDNNADITAGTAALAAAGGSTATIPISPSGSQNNVADEWARFMRASDLNVKTYTLDVNKVTTGQGPGWTALMKSMSNVSGGKYFDVTSTGSEIADALNAVFSEIQPVNSAFASVSLPVSVNTQGTYLNQVFIGMFRPDANMMPRWMGNLKQYKLGISDGALRLQDADGDTAVNTSTNFITPCARSYWTPSTLDSYWSYSGEAQGACTEITNSGSSNSPDGNVVEKGGQAYLLRNEDARSVFTCDPTFASCTQMTDFSSGNSAISASLLGVSATDDPADSDTTPERTELINWVRGVDLDDENGGGVTSEMRPSVHGDVVHSRPVAIDYGTTGSPQVVVYYGGNDGAFRAINGNRTASIGSGTSAAPAGSELWSFVPPEFYGKLNRLRENSSTISFQGSEGGEPKDYGIDGPITAFRGSISGTQKTFIYAGMRRGGRALYAFDVTSPTSPALKWKIGCPNTNNDTGCSTGMSGIGQTWSSATVLNASGYGSGASPLLIMGGGYDTCEDVDTGAANNSCTSSSKGNKIYVLDAQTGQPLKVLDTLRGVVGDITVVTNSSGLATYAYAVDLGGNVYRITIGGAAPGSWTITRIAALGCDDGGTCSSNRKFMFAPEVVSSGGSYFLQIGSGDREKPLSTYGATAAVTNFFFNIKDRPTQSDWLSTDTCTGDVICLDSLLEISGSSNPTQADLNSKPKGWRLELASAEQVVTSAVTLFGRIVFNTHEPTPPDPGACTTLGTNRAYNIAYTDASGLDEGRFVEVEGGGLSPSPVAGEVVLDDGTKLPFVCTIDCFKPDPTFSTVTQPKGRVYWSIDRE</sequence>
<comment type="subcellular location">
    <subcellularLocation>
        <location evidence="1">Fimbrium</location>
    </subcellularLocation>
</comment>
<dbReference type="InterPro" id="IPR008707">
    <property type="entry name" value="B-propeller_PilY1"/>
</dbReference>
<evidence type="ECO:0000256" key="4">
    <source>
        <dbReference type="ARBA" id="ARBA00022723"/>
    </source>
</evidence>
<dbReference type="InterPro" id="IPR011047">
    <property type="entry name" value="Quinoprotein_ADH-like_sf"/>
</dbReference>
<feature type="domain" description="VWFA" evidence="8">
    <location>
        <begin position="41"/>
        <end position="312"/>
    </location>
</feature>
<gene>
    <name evidence="9" type="ORF">NNO07_03240</name>
</gene>
<proteinExistence type="inferred from homology"/>
<dbReference type="Pfam" id="PF05567">
    <property type="entry name" value="T4P_PilY1"/>
    <property type="match status" value="1"/>
</dbReference>
<comment type="caution">
    <text evidence="9">The sequence shown here is derived from an EMBL/GenBank/DDBJ whole genome shotgun (WGS) entry which is preliminary data.</text>
</comment>
<organism evidence="9 10">
    <name type="scientific">Metapseudomonas resinovorans</name>
    <name type="common">Pseudomonas resinovorans</name>
    <dbReference type="NCBI Taxonomy" id="53412"/>
    <lineage>
        <taxon>Bacteria</taxon>
        <taxon>Pseudomonadati</taxon>
        <taxon>Pseudomonadota</taxon>
        <taxon>Gammaproteobacteria</taxon>
        <taxon>Pseudomonadales</taxon>
        <taxon>Pseudomonadaceae</taxon>
        <taxon>Metapseudomonas</taxon>
    </lineage>
</organism>
<evidence type="ECO:0000313" key="9">
    <source>
        <dbReference type="EMBL" id="MDA8482067.1"/>
    </source>
</evidence>
<dbReference type="SUPFAM" id="SSF53300">
    <property type="entry name" value="vWA-like"/>
    <property type="match status" value="1"/>
</dbReference>
<keyword evidence="6" id="KW-0281">Fimbrium</keyword>
<dbReference type="Gene3D" id="3.40.50.410">
    <property type="entry name" value="von Willebrand factor, type A domain"/>
    <property type="match status" value="1"/>
</dbReference>
<evidence type="ECO:0000256" key="6">
    <source>
        <dbReference type="ARBA" id="ARBA00023263"/>
    </source>
</evidence>
<keyword evidence="3" id="KW-1029">Fimbrium biogenesis</keyword>
<comment type="similarity">
    <text evidence="2">Belongs to the PilY1 family.</text>
</comment>
<dbReference type="InterPro" id="IPR036465">
    <property type="entry name" value="vWFA_dom_sf"/>
</dbReference>